<name>A0A212JIB6_9DELT</name>
<gene>
    <name evidence="1" type="ORF">KL86DPRO_11538</name>
</gene>
<dbReference type="AlphaFoldDB" id="A0A212JIB6"/>
<organism evidence="1">
    <name type="scientific">uncultured delta proteobacterium</name>
    <dbReference type="NCBI Taxonomy" id="34034"/>
    <lineage>
        <taxon>Bacteria</taxon>
        <taxon>Deltaproteobacteria</taxon>
        <taxon>environmental samples</taxon>
    </lineage>
</organism>
<sequence>MALALRLNHFSRLYKNIRDSDYNFTVIPAKLIVTKKAKARLFGFIKETRFMAPRHQYVSFGEANRTGNARVSPTLPECRCRPLAVGESSSRTDKESIAARPCLGWILKEGRAAPP</sequence>
<proteinExistence type="predicted"/>
<dbReference type="EMBL" id="FLUQ01000001">
    <property type="protein sequence ID" value="SBV99203.1"/>
    <property type="molecule type" value="Genomic_DNA"/>
</dbReference>
<reference evidence="1" key="1">
    <citation type="submission" date="2016-04" db="EMBL/GenBank/DDBJ databases">
        <authorList>
            <person name="Evans L.H."/>
            <person name="Alamgir A."/>
            <person name="Owens N."/>
            <person name="Weber N.D."/>
            <person name="Virtaneva K."/>
            <person name="Barbian K."/>
            <person name="Babar A."/>
            <person name="Rosenke K."/>
        </authorList>
    </citation>
    <scope>NUCLEOTIDE SEQUENCE</scope>
    <source>
        <strain evidence="1">86</strain>
    </source>
</reference>
<evidence type="ECO:0000313" key="1">
    <source>
        <dbReference type="EMBL" id="SBV99203.1"/>
    </source>
</evidence>
<protein>
    <submittedName>
        <fullName evidence="1">Uncharacterized protein</fullName>
    </submittedName>
</protein>
<accession>A0A212JIB6</accession>